<sequence>MSWRQKAVKRNVPKVDLQSYNVLVAGSFKSGKTRLWKEVMELHYPDNPDAGLLLAFEDGYTTWELDSYIDMHNKDWDYFKKEVVKNLVEEAKTGSITKVIGIDTVDRLIDMCSEWFIKEWNKKYAKNFTSIQEFNENIKDENVYTELKKEIWRQIDILKRAGYGFFWLAWTKEKETTTIDGLKFQSIELMMSKTGKDIFESQAHLVTCLFNEAIVTDKDGNELEENAKTKKNKEIASKFHKTETYMYFRPSSYISIAGGRFTDLPERVEYSAENFMKVFEDAVEGQLKKTKKSIEELRDEETKEREQRAKETAEQIEEEQSDSETAEELRASVAEEAKRFTDQQIRQLVIPEFRKIFGQPDYRKVNDVTQLTAAVEFIKNLAV</sequence>
<dbReference type="EMBL" id="JBHIRY010000001">
    <property type="protein sequence ID" value="MFB5759004.1"/>
    <property type="molecule type" value="Genomic_DNA"/>
</dbReference>
<comment type="caution">
    <text evidence="2">The sequence shown here is derived from an EMBL/GenBank/DDBJ whole genome shotgun (WGS) entry which is preliminary data.</text>
</comment>
<dbReference type="Proteomes" id="UP001580430">
    <property type="component" value="Unassembled WGS sequence"/>
</dbReference>
<evidence type="ECO:0000256" key="1">
    <source>
        <dbReference type="SAM" id="MobiDB-lite"/>
    </source>
</evidence>
<evidence type="ECO:0000313" key="3">
    <source>
        <dbReference type="Proteomes" id="UP001580430"/>
    </source>
</evidence>
<organism evidence="2 3">
    <name type="scientific">Paenibacillus medicaginis</name>
    <dbReference type="NCBI Taxonomy" id="1470560"/>
    <lineage>
        <taxon>Bacteria</taxon>
        <taxon>Bacillati</taxon>
        <taxon>Bacillota</taxon>
        <taxon>Bacilli</taxon>
        <taxon>Bacillales</taxon>
        <taxon>Paenibacillaceae</taxon>
        <taxon>Paenibacillus</taxon>
    </lineage>
</organism>
<evidence type="ECO:0000313" key="2">
    <source>
        <dbReference type="EMBL" id="MFB5759004.1"/>
    </source>
</evidence>
<accession>A0ABV5BUN4</accession>
<feature type="region of interest" description="Disordered" evidence="1">
    <location>
        <begin position="295"/>
        <end position="331"/>
    </location>
</feature>
<dbReference type="RefSeq" id="WP_375518256.1">
    <property type="nucleotide sequence ID" value="NZ_JBHIRY010000001.1"/>
</dbReference>
<protein>
    <submittedName>
        <fullName evidence="2">AAA family ATPase</fullName>
    </submittedName>
</protein>
<reference evidence="2 3" key="1">
    <citation type="submission" date="2024-09" db="EMBL/GenBank/DDBJ databases">
        <title>Paenibacillus zeirhizospherea sp. nov., isolated from surface of the maize (Zea mays) roots in a horticulture field, Hungary.</title>
        <authorList>
            <person name="Marton D."/>
            <person name="Farkas M."/>
            <person name="Bedics A."/>
            <person name="Toth E."/>
            <person name="Tancsics A."/>
            <person name="Boka K."/>
            <person name="Marati G."/>
            <person name="Kriszt B."/>
            <person name="Cserhati M."/>
        </authorList>
    </citation>
    <scope>NUCLEOTIDE SEQUENCE [LARGE SCALE GENOMIC DNA]</scope>
    <source>
        <strain evidence="2 3">JCM 18446</strain>
    </source>
</reference>
<name>A0ABV5BUN4_9BACL</name>
<keyword evidence="3" id="KW-1185">Reference proteome</keyword>
<dbReference type="Pfam" id="PF13479">
    <property type="entry name" value="AAA_24"/>
    <property type="match status" value="1"/>
</dbReference>
<feature type="compositionally biased region" description="Basic and acidic residues" evidence="1">
    <location>
        <begin position="295"/>
        <end position="313"/>
    </location>
</feature>
<feature type="compositionally biased region" description="Acidic residues" evidence="1">
    <location>
        <begin position="314"/>
        <end position="326"/>
    </location>
</feature>
<proteinExistence type="predicted"/>
<gene>
    <name evidence="2" type="ORF">ACE5LO_01225</name>
</gene>